<dbReference type="PROSITE" id="PS50056">
    <property type="entry name" value="TYR_PHOSPHATASE_2"/>
    <property type="match status" value="1"/>
</dbReference>
<evidence type="ECO:0000313" key="11">
    <source>
        <dbReference type="EMBL" id="GAB1291384.1"/>
    </source>
</evidence>
<dbReference type="EMBL" id="BAAFST010000006">
    <property type="protein sequence ID" value="GAB1291384.1"/>
    <property type="molecule type" value="Genomic_DNA"/>
</dbReference>
<dbReference type="SUPFAM" id="SSF52799">
    <property type="entry name" value="(Phosphotyrosine protein) phosphatases II"/>
    <property type="match status" value="1"/>
</dbReference>
<keyword evidence="2" id="KW-0732">Signal</keyword>
<keyword evidence="12" id="KW-1185">Reference proteome</keyword>
<dbReference type="Pfam" id="PF26586">
    <property type="entry name" value="Fn3_R-PTP-O"/>
    <property type="match status" value="1"/>
</dbReference>
<dbReference type="InterPro" id="IPR029021">
    <property type="entry name" value="Prot-tyrosine_phosphatase-like"/>
</dbReference>
<keyword evidence="3" id="KW-0378">Hydrolase</keyword>
<dbReference type="SMART" id="SM00194">
    <property type="entry name" value="PTPc"/>
    <property type="match status" value="1"/>
</dbReference>
<dbReference type="PANTHER" id="PTHR47028">
    <property type="entry name" value="RECEPTOR-TYPE TYROSINE-PROTEIN PHOSPHATASE O"/>
    <property type="match status" value="1"/>
</dbReference>
<evidence type="ECO:0000256" key="5">
    <source>
        <dbReference type="ARBA" id="ARBA00023136"/>
    </source>
</evidence>
<evidence type="ECO:0000256" key="3">
    <source>
        <dbReference type="ARBA" id="ARBA00022801"/>
    </source>
</evidence>
<dbReference type="SMART" id="SM00404">
    <property type="entry name" value="PTPc_motif"/>
    <property type="match status" value="1"/>
</dbReference>
<evidence type="ECO:0000256" key="6">
    <source>
        <dbReference type="SAM" id="MobiDB-lite"/>
    </source>
</evidence>
<dbReference type="PROSITE" id="PS50853">
    <property type="entry name" value="FN3"/>
    <property type="match status" value="5"/>
</dbReference>
<accession>A0ABQ0EWH3</accession>
<evidence type="ECO:0000259" key="9">
    <source>
        <dbReference type="PROSITE" id="PS50056"/>
    </source>
</evidence>
<evidence type="ECO:0000256" key="4">
    <source>
        <dbReference type="ARBA" id="ARBA00022912"/>
    </source>
</evidence>
<gene>
    <name evidence="11" type="ORF">APTSU1_000661400</name>
</gene>
<keyword evidence="7" id="KW-0812">Transmembrane</keyword>
<comment type="caution">
    <text evidence="11">The sequence shown here is derived from an EMBL/GenBank/DDBJ whole genome shotgun (WGS) entry which is preliminary data.</text>
</comment>
<feature type="transmembrane region" description="Helical" evidence="7">
    <location>
        <begin position="832"/>
        <end position="856"/>
    </location>
</feature>
<dbReference type="InterPro" id="IPR016130">
    <property type="entry name" value="Tyr_Pase_AS"/>
</dbReference>
<feature type="domain" description="Fibronectin type-III" evidence="10">
    <location>
        <begin position="411"/>
        <end position="507"/>
    </location>
</feature>
<comment type="subcellular location">
    <subcellularLocation>
        <location evidence="1">Membrane</location>
        <topology evidence="1">Single-pass membrane protein</topology>
    </subcellularLocation>
</comment>
<dbReference type="Pfam" id="PF00102">
    <property type="entry name" value="Y_phosphatase"/>
    <property type="match status" value="1"/>
</dbReference>
<evidence type="ECO:0000256" key="7">
    <source>
        <dbReference type="SAM" id="Phobius"/>
    </source>
</evidence>
<keyword evidence="7" id="KW-1133">Transmembrane helix</keyword>
<keyword evidence="5 7" id="KW-0472">Membrane</keyword>
<protein>
    <submittedName>
        <fullName evidence="11">Protein-tyrosine-phosphatase</fullName>
    </submittedName>
</protein>
<dbReference type="Proteomes" id="UP001623349">
    <property type="component" value="Unassembled WGS sequence"/>
</dbReference>
<evidence type="ECO:0000259" key="8">
    <source>
        <dbReference type="PROSITE" id="PS50055"/>
    </source>
</evidence>
<dbReference type="InterPro" id="IPR000242">
    <property type="entry name" value="PTP_cat"/>
</dbReference>
<feature type="domain" description="Fibronectin type-III" evidence="10">
    <location>
        <begin position="643"/>
        <end position="736"/>
    </location>
</feature>
<evidence type="ECO:0000313" key="12">
    <source>
        <dbReference type="Proteomes" id="UP001623349"/>
    </source>
</evidence>
<feature type="domain" description="Fibronectin type-III" evidence="10">
    <location>
        <begin position="508"/>
        <end position="610"/>
    </location>
</feature>
<dbReference type="InterPro" id="IPR013783">
    <property type="entry name" value="Ig-like_fold"/>
</dbReference>
<feature type="domain" description="Fibronectin type-III" evidence="10">
    <location>
        <begin position="305"/>
        <end position="401"/>
    </location>
</feature>
<dbReference type="Gene3D" id="3.90.190.10">
    <property type="entry name" value="Protein tyrosine phosphatase superfamily"/>
    <property type="match status" value="1"/>
</dbReference>
<dbReference type="PROSITE" id="PS50055">
    <property type="entry name" value="TYR_PHOSPHATASE_PTP"/>
    <property type="match status" value="1"/>
</dbReference>
<feature type="domain" description="Fibronectin type-III" evidence="10">
    <location>
        <begin position="737"/>
        <end position="829"/>
    </location>
</feature>
<proteinExistence type="predicted"/>
<evidence type="ECO:0000256" key="2">
    <source>
        <dbReference type="ARBA" id="ARBA00022729"/>
    </source>
</evidence>
<evidence type="ECO:0000256" key="1">
    <source>
        <dbReference type="ARBA" id="ARBA00004167"/>
    </source>
</evidence>
<dbReference type="SMART" id="SM00060">
    <property type="entry name" value="FN3"/>
    <property type="match status" value="4"/>
</dbReference>
<dbReference type="PRINTS" id="PR00700">
    <property type="entry name" value="PRTYPHPHTASE"/>
</dbReference>
<dbReference type="PROSITE" id="PS00383">
    <property type="entry name" value="TYR_PHOSPHATASE_1"/>
    <property type="match status" value="1"/>
</dbReference>
<dbReference type="InterPro" id="IPR058859">
    <property type="entry name" value="Fn3_R-PTP-O"/>
</dbReference>
<name>A0ABQ0EWH3_APOSI</name>
<dbReference type="PANTHER" id="PTHR47028:SF1">
    <property type="entry name" value="RECEPTOR-TYPE TYROSINE-PROTEIN PHOSPHATASE O"/>
    <property type="match status" value="1"/>
</dbReference>
<feature type="domain" description="Tyrosine specific protein phosphatases" evidence="9">
    <location>
        <begin position="1134"/>
        <end position="1208"/>
    </location>
</feature>
<dbReference type="SUPFAM" id="SSF49265">
    <property type="entry name" value="Fibronectin type III"/>
    <property type="match status" value="2"/>
</dbReference>
<dbReference type="Pfam" id="PF00041">
    <property type="entry name" value="fn3"/>
    <property type="match status" value="2"/>
</dbReference>
<feature type="compositionally biased region" description="Polar residues" evidence="6">
    <location>
        <begin position="253"/>
        <end position="273"/>
    </location>
</feature>
<dbReference type="InterPro" id="IPR003961">
    <property type="entry name" value="FN3_dom"/>
</dbReference>
<dbReference type="InterPro" id="IPR036116">
    <property type="entry name" value="FN3_sf"/>
</dbReference>
<feature type="region of interest" description="Disordered" evidence="6">
    <location>
        <begin position="217"/>
        <end position="273"/>
    </location>
</feature>
<evidence type="ECO:0000259" key="10">
    <source>
        <dbReference type="PROSITE" id="PS50853"/>
    </source>
</evidence>
<organism evidence="11 12">
    <name type="scientific">Apodemus speciosus</name>
    <name type="common">Large Japanese field mouse</name>
    <dbReference type="NCBI Taxonomy" id="105296"/>
    <lineage>
        <taxon>Eukaryota</taxon>
        <taxon>Metazoa</taxon>
        <taxon>Chordata</taxon>
        <taxon>Craniata</taxon>
        <taxon>Vertebrata</taxon>
        <taxon>Euteleostomi</taxon>
        <taxon>Mammalia</taxon>
        <taxon>Eutheria</taxon>
        <taxon>Euarchontoglires</taxon>
        <taxon>Glires</taxon>
        <taxon>Rodentia</taxon>
        <taxon>Myomorpha</taxon>
        <taxon>Muroidea</taxon>
        <taxon>Muridae</taxon>
        <taxon>Murinae</taxon>
        <taxon>Apodemus</taxon>
    </lineage>
</organism>
<reference evidence="11 12" key="1">
    <citation type="submission" date="2024-08" db="EMBL/GenBank/DDBJ databases">
        <title>The draft genome of Apodemus speciosus.</title>
        <authorList>
            <person name="Nabeshima K."/>
            <person name="Suzuki S."/>
            <person name="Onuma M."/>
        </authorList>
    </citation>
    <scope>NUCLEOTIDE SEQUENCE [LARGE SCALE GENOMIC DNA]</scope>
    <source>
        <strain evidence="11">IB14-021</strain>
    </source>
</reference>
<dbReference type="InterPro" id="IPR003595">
    <property type="entry name" value="Tyr_Pase_cat"/>
</dbReference>
<feature type="domain" description="Tyrosine-protein phosphatase" evidence="8">
    <location>
        <begin position="960"/>
        <end position="1204"/>
    </location>
</feature>
<dbReference type="CDD" id="cd00063">
    <property type="entry name" value="FN3"/>
    <property type="match status" value="3"/>
</dbReference>
<keyword evidence="4" id="KW-0904">Protein phosphatase</keyword>
<dbReference type="Gene3D" id="2.60.40.10">
    <property type="entry name" value="Immunoglobulins"/>
    <property type="match status" value="3"/>
</dbReference>
<sequence length="1238" mass="139541">MNVMTFHVTVQDNNNIVVSLEASDIVSPTSVYVVRVAGESKNYFFEFEEFNSTLPPPVVFKATYHGLYYIITLVVVNGNVVTKPSRSITVLTKPLPVTSVSIYDYKPSPETGVLFEIHYPEKYNVFSRVNISYWEGRDFRTMLYKDFFKGKTVFNHWLPGICYSNITFQLVSEATFNKSTLVEYSGVSHEPKQHRTAPYPPRNVSVRFVNLNKNHWEEPSGSFPEDSFIKPQDSTGRDRLFHFPEETPETPPSNVSSGWPDSNSTESESTSQPYWWDSASAAPENEEDFVSVLPADYDTEAALGRTEKPTADPFSAFPVQMTVSWLPPKPPTAFDGFNILIERDENFTDSLTVDEEAHEFIAELKEPGKYKLSVTTFSSSGACETRKSQSAKSLSFYLSPTGEWIEELTEKPQHVSVHVLSSTTALMSWTSSQENHNSTIVSVVSLTCQKQKESQRLEKQYCTQVNSSKPVIENLVPGAQYQVVMYLRKGPLIGPPSDPVTFAIVPTGIKDLMLYPLGPTAVVLSWTRPYLGVFRKYVVEMFYFNPTTMTSEWTTYYEIAATVSLTSSVRIANLLPAWYYNFRVTMVTWGDPELSCCDSSTISFITEKVSLRSSGCPGTCCVDQAGLEITEIHSASRVLGLKSPVAPEITSVEYFNSLLHISWTYGDTTTDLSHSRMLHWMLVAEGRKKIKKSVTRNVMTAILSLPPGDIYNLSVTACTERGSNTSMLRLVKLEPAPPKSLFAVNRTQTSVTLLWVEEGVADFFEVLCQQLGSGRNGKLQEPVAVSSHVVTISSLLPATAYNCSVTSFSHDSPSVPTFIAVSTMVTEVNPNVVVISVLAILSTLLIGLLLVTLVILRKKHLQMARECGAGTFVNFASLEREGKLPYSWSKNGLKKRKLTKNTDVLVQKGKGVLVTLLPIERKQNTRHVLVCPIFQKKHPVQLDDFDSYIKDMAKDSDYKFSLQFEELKLIGLDIPHFAADLPLNRCKNRYTNILPYDFSRVRLVSMNEEEGADYINANYIPGYNSPQEYIATQGPLPETRNDFWKMVLQQKSHIIVMLTQCNEKRRVKCDHYWPFTEEPIAYGDITVEMVSEEEDEDWASRHFRINYADEAQDVMHFNYTAWPDHGVPPANAAESILQFVYTVRQQAAKSKGPMIIHCSAGVGRTGTFIALDRLLQHIRDHEFVDILGLVSEMRSYRMSMVQTELSLCAADVAEEEATVLHQRRHLRERQQILVRNLE</sequence>
<dbReference type="InterPro" id="IPR000387">
    <property type="entry name" value="Tyr_Pase_dom"/>
</dbReference>
<feature type="compositionally biased region" description="Basic and acidic residues" evidence="6">
    <location>
        <begin position="235"/>
        <end position="245"/>
    </location>
</feature>
<dbReference type="InterPro" id="IPR042996">
    <property type="entry name" value="PTPRO"/>
</dbReference>